<sequence>MMSSDEAMNKFYEEPHVLLVIVLKTDKLIVLDDFNARIDTDHATWRGVLCPHGLAGFNDNGLFFLPTCADHSILLTTIFFCLPTWDRERGISLLNIAGKIIARALINRLISYLEQEILPEIEWDFHRHRGATDMIFATRQLQVSGDAVSPLLYLRGYDESLWYDESRRTLKIL</sequence>
<reference evidence="3" key="1">
    <citation type="submission" date="2016-06" db="UniProtKB">
        <authorList>
            <consortium name="WormBaseParasite"/>
        </authorList>
    </citation>
    <scope>IDENTIFICATION</scope>
</reference>
<dbReference type="OrthoDB" id="10030815at2759"/>
<keyword evidence="2" id="KW-1185">Reference proteome</keyword>
<proteinExistence type="predicted"/>
<dbReference type="Proteomes" id="UP000275846">
    <property type="component" value="Unassembled WGS sequence"/>
</dbReference>
<reference evidence="1 2" key="2">
    <citation type="submission" date="2018-11" db="EMBL/GenBank/DDBJ databases">
        <authorList>
            <consortium name="Pathogen Informatics"/>
        </authorList>
    </citation>
    <scope>NUCLEOTIDE SEQUENCE [LARGE SCALE GENOMIC DNA]</scope>
    <source>
        <strain evidence="1 2">NST_G2</strain>
    </source>
</reference>
<organism evidence="3">
    <name type="scientific">Schistocephalus solidus</name>
    <name type="common">Tapeworm</name>
    <dbReference type="NCBI Taxonomy" id="70667"/>
    <lineage>
        <taxon>Eukaryota</taxon>
        <taxon>Metazoa</taxon>
        <taxon>Spiralia</taxon>
        <taxon>Lophotrochozoa</taxon>
        <taxon>Platyhelminthes</taxon>
        <taxon>Cestoda</taxon>
        <taxon>Eucestoda</taxon>
        <taxon>Diphyllobothriidea</taxon>
        <taxon>Diphyllobothriidae</taxon>
        <taxon>Schistocephalus</taxon>
    </lineage>
</organism>
<name>A0A183SYW7_SCHSO</name>
<evidence type="ECO:0000313" key="1">
    <source>
        <dbReference type="EMBL" id="VDL95800.1"/>
    </source>
</evidence>
<accession>A0A183SYW7</accession>
<evidence type="ECO:0000313" key="3">
    <source>
        <dbReference type="WBParaSite" id="SSLN_0000977501-mRNA-1"/>
    </source>
</evidence>
<evidence type="ECO:0000313" key="2">
    <source>
        <dbReference type="Proteomes" id="UP000275846"/>
    </source>
</evidence>
<dbReference type="AlphaFoldDB" id="A0A183SYW7"/>
<dbReference type="EMBL" id="UYSU01035225">
    <property type="protein sequence ID" value="VDL95800.1"/>
    <property type="molecule type" value="Genomic_DNA"/>
</dbReference>
<protein>
    <submittedName>
        <fullName evidence="3">Reverse transcriptase domain-containing protein</fullName>
    </submittedName>
</protein>
<gene>
    <name evidence="1" type="ORF">SSLN_LOCUS9415</name>
</gene>
<dbReference type="WBParaSite" id="SSLN_0000977501-mRNA-1">
    <property type="protein sequence ID" value="SSLN_0000977501-mRNA-1"/>
    <property type="gene ID" value="SSLN_0000977501"/>
</dbReference>